<organism evidence="1 2">
    <name type="scientific">Tetracentron sinense</name>
    <name type="common">Spur-leaf</name>
    <dbReference type="NCBI Taxonomy" id="13715"/>
    <lineage>
        <taxon>Eukaryota</taxon>
        <taxon>Viridiplantae</taxon>
        <taxon>Streptophyta</taxon>
        <taxon>Embryophyta</taxon>
        <taxon>Tracheophyta</taxon>
        <taxon>Spermatophyta</taxon>
        <taxon>Magnoliopsida</taxon>
        <taxon>Trochodendrales</taxon>
        <taxon>Trochodendraceae</taxon>
        <taxon>Tetracentron</taxon>
    </lineage>
</organism>
<gene>
    <name evidence="1" type="ORF">HHK36_020206</name>
</gene>
<protein>
    <submittedName>
        <fullName evidence="1">Uncharacterized protein</fullName>
    </submittedName>
</protein>
<sequence length="54" mass="6467">MRMEDSLLHLIILPKPMRMENSRLLHLIIRLTSRNLESPTKVATYQLPIFKFFL</sequence>
<evidence type="ECO:0000313" key="2">
    <source>
        <dbReference type="Proteomes" id="UP000655225"/>
    </source>
</evidence>
<comment type="caution">
    <text evidence="1">The sequence shown here is derived from an EMBL/GenBank/DDBJ whole genome shotgun (WGS) entry which is preliminary data.</text>
</comment>
<evidence type="ECO:0000313" key="1">
    <source>
        <dbReference type="EMBL" id="KAF8394004.1"/>
    </source>
</evidence>
<accession>A0A834YR95</accession>
<name>A0A834YR95_TETSI</name>
<reference evidence="1 2" key="1">
    <citation type="submission" date="2020-04" db="EMBL/GenBank/DDBJ databases">
        <title>Plant Genome Project.</title>
        <authorList>
            <person name="Zhang R.-G."/>
        </authorList>
    </citation>
    <scope>NUCLEOTIDE SEQUENCE [LARGE SCALE GENOMIC DNA]</scope>
    <source>
        <strain evidence="1">YNK0</strain>
        <tissue evidence="1">Leaf</tissue>
    </source>
</reference>
<dbReference type="EMBL" id="JABCRI010000014">
    <property type="protein sequence ID" value="KAF8394004.1"/>
    <property type="molecule type" value="Genomic_DNA"/>
</dbReference>
<dbReference type="Proteomes" id="UP000655225">
    <property type="component" value="Unassembled WGS sequence"/>
</dbReference>
<proteinExistence type="predicted"/>
<keyword evidence="2" id="KW-1185">Reference proteome</keyword>
<dbReference type="AlphaFoldDB" id="A0A834YR95"/>